<evidence type="ECO:0000313" key="1">
    <source>
        <dbReference type="EMBL" id="KOM34695.1"/>
    </source>
</evidence>
<gene>
    <name evidence="1" type="ORF">LR48_Vigan02g084500</name>
</gene>
<organism evidence="1 2">
    <name type="scientific">Phaseolus angularis</name>
    <name type="common">Azuki bean</name>
    <name type="synonym">Vigna angularis</name>
    <dbReference type="NCBI Taxonomy" id="3914"/>
    <lineage>
        <taxon>Eukaryota</taxon>
        <taxon>Viridiplantae</taxon>
        <taxon>Streptophyta</taxon>
        <taxon>Embryophyta</taxon>
        <taxon>Tracheophyta</taxon>
        <taxon>Spermatophyta</taxon>
        <taxon>Magnoliopsida</taxon>
        <taxon>eudicotyledons</taxon>
        <taxon>Gunneridae</taxon>
        <taxon>Pentapetalae</taxon>
        <taxon>rosids</taxon>
        <taxon>fabids</taxon>
        <taxon>Fabales</taxon>
        <taxon>Fabaceae</taxon>
        <taxon>Papilionoideae</taxon>
        <taxon>50 kb inversion clade</taxon>
        <taxon>NPAAA clade</taxon>
        <taxon>indigoferoid/millettioid clade</taxon>
        <taxon>Phaseoleae</taxon>
        <taxon>Vigna</taxon>
    </lineage>
</organism>
<dbReference type="AlphaFoldDB" id="A0A0L9TVW1"/>
<protein>
    <submittedName>
        <fullName evidence="1">Uncharacterized protein</fullName>
    </submittedName>
</protein>
<name>A0A0L9TVW1_PHAAN</name>
<evidence type="ECO:0000313" key="2">
    <source>
        <dbReference type="Proteomes" id="UP000053144"/>
    </source>
</evidence>
<reference evidence="2" key="1">
    <citation type="journal article" date="2015" name="Proc. Natl. Acad. Sci. U.S.A.">
        <title>Genome sequencing of adzuki bean (Vigna angularis) provides insight into high starch and low fat accumulation and domestication.</title>
        <authorList>
            <person name="Yang K."/>
            <person name="Tian Z."/>
            <person name="Chen C."/>
            <person name="Luo L."/>
            <person name="Zhao B."/>
            <person name="Wang Z."/>
            <person name="Yu L."/>
            <person name="Li Y."/>
            <person name="Sun Y."/>
            <person name="Li W."/>
            <person name="Chen Y."/>
            <person name="Li Y."/>
            <person name="Zhang Y."/>
            <person name="Ai D."/>
            <person name="Zhao J."/>
            <person name="Shang C."/>
            <person name="Ma Y."/>
            <person name="Wu B."/>
            <person name="Wang M."/>
            <person name="Gao L."/>
            <person name="Sun D."/>
            <person name="Zhang P."/>
            <person name="Guo F."/>
            <person name="Wang W."/>
            <person name="Li Y."/>
            <person name="Wang J."/>
            <person name="Varshney R.K."/>
            <person name="Wang J."/>
            <person name="Ling H.Q."/>
            <person name="Wan P."/>
        </authorList>
    </citation>
    <scope>NUCLEOTIDE SEQUENCE</scope>
    <source>
        <strain evidence="2">cv. Jingnong 6</strain>
    </source>
</reference>
<accession>A0A0L9TVW1</accession>
<dbReference type="EMBL" id="CM003372">
    <property type="protein sequence ID" value="KOM34695.1"/>
    <property type="molecule type" value="Genomic_DNA"/>
</dbReference>
<sequence>MRKPKRPLLLLCYTSTTQSDLSLKSQAPYCLGLLGNLCLNHSLLPRFVGKPLQVEHSNHQIWVSAPDLYASPTNLKLTGSISPEDLAKGSSAHGEDLRRRTAFFVGGGEAIGDGEAEAVGEEQSGRRSSGALIGESGAVPGLVSLLRYSDLWTQEHAVTALKSLI</sequence>
<dbReference type="Gramene" id="KOM34695">
    <property type="protein sequence ID" value="KOM34695"/>
    <property type="gene ID" value="LR48_Vigan02g084500"/>
</dbReference>
<proteinExistence type="predicted"/>
<dbReference type="Proteomes" id="UP000053144">
    <property type="component" value="Chromosome 2"/>
</dbReference>